<keyword evidence="2" id="KW-1185">Reference proteome</keyword>
<gene>
    <name evidence="1" type="ORF">SYNTR_1147</name>
</gene>
<proteinExistence type="predicted"/>
<dbReference type="AlphaFoldDB" id="A0A6I6DHB0"/>
<name>A0A6I6DHB0_9FIRM</name>
<dbReference type="EMBL" id="CP046457">
    <property type="protein sequence ID" value="QGT99740.1"/>
    <property type="molecule type" value="Genomic_DNA"/>
</dbReference>
<protein>
    <submittedName>
        <fullName evidence="1">Uncharacterized protein</fullName>
    </submittedName>
</protein>
<accession>A0A6I6DHB0</accession>
<sequence length="121" mass="13991">MYICVANKVANRKANKIKTPISDRLRTLSRLFLFSEENFIEDELVKIAKVLKYKQDHENLTNPIGFLKNNNTKTVLEKVQELLKYNINSRNQKNNAIRANVAHTALKESEYDIYVPPISLA</sequence>
<dbReference type="KEGG" id="salq:SYNTR_1147"/>
<evidence type="ECO:0000313" key="1">
    <source>
        <dbReference type="EMBL" id="QGT99740.1"/>
    </source>
</evidence>
<reference evidence="2" key="1">
    <citation type="journal article" date="2019" name="Microbiology">
        <title>Complete Genome Sequence of an Uncultured Bacterium of the Candidate Phylum Bipolaricaulota.</title>
        <authorList>
            <person name="Kadnikov V.V."/>
            <person name="Mardanov A.V."/>
            <person name="Beletsky A.V."/>
            <person name="Frank Y.A."/>
            <person name="Karnachuk O.V."/>
            <person name="Ravin N.V."/>
        </authorList>
    </citation>
    <scope>NUCLEOTIDE SEQUENCE [LARGE SCALE GENOMIC DNA]</scope>
</reference>
<dbReference type="Proteomes" id="UP000426444">
    <property type="component" value="Chromosome"/>
</dbReference>
<evidence type="ECO:0000313" key="2">
    <source>
        <dbReference type="Proteomes" id="UP000426444"/>
    </source>
</evidence>
<organism evidence="1 2">
    <name type="scientific">Candidatus Syntrophocurvum alkaliphilum</name>
    <dbReference type="NCBI Taxonomy" id="2293317"/>
    <lineage>
        <taxon>Bacteria</taxon>
        <taxon>Bacillati</taxon>
        <taxon>Bacillota</taxon>
        <taxon>Clostridia</taxon>
        <taxon>Eubacteriales</taxon>
        <taxon>Syntrophomonadaceae</taxon>
        <taxon>Candidatus Syntrophocurvum</taxon>
    </lineage>
</organism>